<dbReference type="GO" id="GO:0005886">
    <property type="term" value="C:plasma membrane"/>
    <property type="evidence" value="ECO:0007669"/>
    <property type="project" value="UniProtKB-SubCell"/>
</dbReference>
<keyword evidence="10" id="KW-0406">Ion transport</keyword>
<accession>A0A844F6D6</accession>
<evidence type="ECO:0000256" key="2">
    <source>
        <dbReference type="ARBA" id="ARBA00022475"/>
    </source>
</evidence>
<gene>
    <name evidence="10 11" type="primary">crcB</name>
    <name evidence="10" type="synonym">fluC</name>
    <name evidence="11" type="ORF">FYJ37_08230</name>
</gene>
<evidence type="ECO:0000313" key="11">
    <source>
        <dbReference type="EMBL" id="MSS40336.1"/>
    </source>
</evidence>
<feature type="transmembrane region" description="Helical" evidence="10">
    <location>
        <begin position="94"/>
        <end position="114"/>
    </location>
</feature>
<reference evidence="11 12" key="1">
    <citation type="submission" date="2019-08" db="EMBL/GenBank/DDBJ databases">
        <title>In-depth cultivation of the pig gut microbiome towards novel bacterial diversity and tailored functional studies.</title>
        <authorList>
            <person name="Wylensek D."/>
            <person name="Hitch T.C.A."/>
            <person name="Clavel T."/>
        </authorList>
    </citation>
    <scope>NUCLEOTIDE SEQUENCE [LARGE SCALE GENOMIC DNA]</scope>
    <source>
        <strain evidence="11 12">BL-389-WT-3D</strain>
    </source>
</reference>
<keyword evidence="4 10" id="KW-1133">Transmembrane helix</keyword>
<evidence type="ECO:0000256" key="10">
    <source>
        <dbReference type="HAMAP-Rule" id="MF_00454"/>
    </source>
</evidence>
<comment type="caution">
    <text evidence="11">The sequence shown here is derived from an EMBL/GenBank/DDBJ whole genome shotgun (WGS) entry which is preliminary data.</text>
</comment>
<name>A0A844F6D6_CLOSV</name>
<evidence type="ECO:0000256" key="8">
    <source>
        <dbReference type="ARBA" id="ARBA00035585"/>
    </source>
</evidence>
<dbReference type="Pfam" id="PF02537">
    <property type="entry name" value="CRCB"/>
    <property type="match status" value="1"/>
</dbReference>
<protein>
    <recommendedName>
        <fullName evidence="10">Fluoride-specific ion channel FluC</fullName>
    </recommendedName>
</protein>
<keyword evidence="5 10" id="KW-0472">Membrane</keyword>
<feature type="transmembrane region" description="Helical" evidence="10">
    <location>
        <begin position="33"/>
        <end position="54"/>
    </location>
</feature>
<keyword evidence="6 10" id="KW-0407">Ion channel</keyword>
<dbReference type="GO" id="GO:0046872">
    <property type="term" value="F:metal ion binding"/>
    <property type="evidence" value="ECO:0007669"/>
    <property type="project" value="UniProtKB-KW"/>
</dbReference>
<keyword evidence="10" id="KW-0813">Transport</keyword>
<dbReference type="GO" id="GO:0062054">
    <property type="term" value="F:fluoride channel activity"/>
    <property type="evidence" value="ECO:0007669"/>
    <property type="project" value="UniProtKB-UniRule"/>
</dbReference>
<dbReference type="HAMAP" id="MF_00454">
    <property type="entry name" value="FluC"/>
    <property type="match status" value="1"/>
</dbReference>
<dbReference type="PANTHER" id="PTHR28259">
    <property type="entry name" value="FLUORIDE EXPORT PROTEIN 1-RELATED"/>
    <property type="match status" value="1"/>
</dbReference>
<evidence type="ECO:0000256" key="3">
    <source>
        <dbReference type="ARBA" id="ARBA00022692"/>
    </source>
</evidence>
<feature type="binding site" evidence="10">
    <location>
        <position position="75"/>
    </location>
    <ligand>
        <name>Na(+)</name>
        <dbReference type="ChEBI" id="CHEBI:29101"/>
        <note>structural</note>
    </ligand>
</feature>
<feature type="binding site" evidence="10">
    <location>
        <position position="72"/>
    </location>
    <ligand>
        <name>Na(+)</name>
        <dbReference type="ChEBI" id="CHEBI:29101"/>
        <note>structural</note>
    </ligand>
</feature>
<keyword evidence="2 10" id="KW-1003">Cell membrane</keyword>
<keyword evidence="3 10" id="KW-0812">Transmembrane</keyword>
<comment type="activity regulation">
    <text evidence="10">Na(+) is not transported, but it plays an essential structural role and its presence is essential for fluoride channel function.</text>
</comment>
<comment type="function">
    <text evidence="9 10">Fluoride-specific ion channel. Important for reducing fluoride concentration in the cell, thus reducing its toxicity.</text>
</comment>
<evidence type="ECO:0000256" key="6">
    <source>
        <dbReference type="ARBA" id="ARBA00023303"/>
    </source>
</evidence>
<evidence type="ECO:0000256" key="1">
    <source>
        <dbReference type="ARBA" id="ARBA00004651"/>
    </source>
</evidence>
<sequence length="118" mass="12446">MIARFLWVGLGGAIGAIFRYVISLIPWKGGFPVLTLVTNLAGAVLIGVVVSLAAKREAGPYAVLFLKTGVCGGFTTFSTFSLESLRMLEQGQKVPALLYILLSVAGCIAGVWLGEKLT</sequence>
<feature type="transmembrane region" description="Helical" evidence="10">
    <location>
        <begin position="61"/>
        <end position="82"/>
    </location>
</feature>
<feature type="transmembrane region" description="Helical" evidence="10">
    <location>
        <begin position="5"/>
        <end position="27"/>
    </location>
</feature>
<evidence type="ECO:0000256" key="4">
    <source>
        <dbReference type="ARBA" id="ARBA00022989"/>
    </source>
</evidence>
<evidence type="ECO:0000256" key="9">
    <source>
        <dbReference type="ARBA" id="ARBA00049940"/>
    </source>
</evidence>
<organism evidence="11 12">
    <name type="scientific">Clostridium scindens (strain JCM 10418 / VPI 12708)</name>
    <dbReference type="NCBI Taxonomy" id="29347"/>
    <lineage>
        <taxon>Bacteria</taxon>
        <taxon>Bacillati</taxon>
        <taxon>Bacillota</taxon>
        <taxon>Clostridia</taxon>
        <taxon>Lachnospirales</taxon>
        <taxon>Lachnospiraceae</taxon>
    </lineage>
</organism>
<comment type="similarity">
    <text evidence="7 10">Belongs to the fluoride channel Fluc/FEX (TC 1.A.43) family.</text>
</comment>
<comment type="subcellular location">
    <subcellularLocation>
        <location evidence="1 10">Cell membrane</location>
        <topology evidence="1 10">Multi-pass membrane protein</topology>
    </subcellularLocation>
</comment>
<evidence type="ECO:0000256" key="7">
    <source>
        <dbReference type="ARBA" id="ARBA00035120"/>
    </source>
</evidence>
<proteinExistence type="inferred from homology"/>
<dbReference type="NCBIfam" id="TIGR00494">
    <property type="entry name" value="crcB"/>
    <property type="match status" value="1"/>
</dbReference>
<dbReference type="GO" id="GO:0140114">
    <property type="term" value="P:cellular detoxification of fluoride"/>
    <property type="evidence" value="ECO:0007669"/>
    <property type="project" value="UniProtKB-UniRule"/>
</dbReference>
<keyword evidence="10" id="KW-0915">Sodium</keyword>
<dbReference type="InterPro" id="IPR003691">
    <property type="entry name" value="FluC"/>
</dbReference>
<dbReference type="EMBL" id="VUMB01000014">
    <property type="protein sequence ID" value="MSS40336.1"/>
    <property type="molecule type" value="Genomic_DNA"/>
</dbReference>
<dbReference type="AlphaFoldDB" id="A0A844F6D6"/>
<dbReference type="Proteomes" id="UP000462363">
    <property type="component" value="Unassembled WGS sequence"/>
</dbReference>
<evidence type="ECO:0000313" key="12">
    <source>
        <dbReference type="Proteomes" id="UP000462363"/>
    </source>
</evidence>
<keyword evidence="10" id="KW-0479">Metal-binding</keyword>
<dbReference type="RefSeq" id="WP_009249624.1">
    <property type="nucleotide sequence ID" value="NZ_AP024846.1"/>
</dbReference>
<comment type="catalytic activity">
    <reaction evidence="8">
        <text>fluoride(in) = fluoride(out)</text>
        <dbReference type="Rhea" id="RHEA:76159"/>
        <dbReference type="ChEBI" id="CHEBI:17051"/>
    </reaction>
    <physiologicalReaction direction="left-to-right" evidence="8">
        <dbReference type="Rhea" id="RHEA:76160"/>
    </physiologicalReaction>
</comment>
<dbReference type="PANTHER" id="PTHR28259:SF1">
    <property type="entry name" value="FLUORIDE EXPORT PROTEIN 1-RELATED"/>
    <property type="match status" value="1"/>
</dbReference>
<evidence type="ECO:0000256" key="5">
    <source>
        <dbReference type="ARBA" id="ARBA00023136"/>
    </source>
</evidence>